<accession>A0AAF0F1T7</accession>
<evidence type="ECO:0000256" key="1">
    <source>
        <dbReference type="SAM" id="SignalP"/>
    </source>
</evidence>
<keyword evidence="1" id="KW-0732">Signal</keyword>
<organism evidence="3 4">
    <name type="scientific">Malassezia japonica</name>
    <dbReference type="NCBI Taxonomy" id="223818"/>
    <lineage>
        <taxon>Eukaryota</taxon>
        <taxon>Fungi</taxon>
        <taxon>Dikarya</taxon>
        <taxon>Basidiomycota</taxon>
        <taxon>Ustilaginomycotina</taxon>
        <taxon>Malasseziomycetes</taxon>
        <taxon>Malasseziales</taxon>
        <taxon>Malasseziaceae</taxon>
        <taxon>Malassezia</taxon>
    </lineage>
</organism>
<dbReference type="Pfam" id="PF13883">
    <property type="entry name" value="CREG_beta-barrel"/>
    <property type="match status" value="1"/>
</dbReference>
<feature type="chain" id="PRO_5042277250" description="CREG-like beta-barrel domain-containing protein" evidence="1">
    <location>
        <begin position="17"/>
        <end position="231"/>
    </location>
</feature>
<reference evidence="3" key="1">
    <citation type="submission" date="2023-03" db="EMBL/GenBank/DDBJ databases">
        <title>Mating type loci evolution in Malassezia.</title>
        <authorList>
            <person name="Coelho M.A."/>
        </authorList>
    </citation>
    <scope>NUCLEOTIDE SEQUENCE</scope>
    <source>
        <strain evidence="3">CBS 9431</strain>
    </source>
</reference>
<dbReference type="EMBL" id="CP119966">
    <property type="protein sequence ID" value="WFD41245.1"/>
    <property type="molecule type" value="Genomic_DNA"/>
</dbReference>
<evidence type="ECO:0000313" key="4">
    <source>
        <dbReference type="Proteomes" id="UP001217754"/>
    </source>
</evidence>
<dbReference type="SUPFAM" id="SSF50475">
    <property type="entry name" value="FMN-binding split barrel"/>
    <property type="match status" value="1"/>
</dbReference>
<dbReference type="InterPro" id="IPR012349">
    <property type="entry name" value="Split_barrel_FMN-bd"/>
</dbReference>
<dbReference type="PANTHER" id="PTHR37273:SF1">
    <property type="entry name" value="ADL397C-AP"/>
    <property type="match status" value="1"/>
</dbReference>
<dbReference type="Gene3D" id="2.30.110.10">
    <property type="entry name" value="Electron Transport, Fmn-binding Protein, Chain A"/>
    <property type="match status" value="1"/>
</dbReference>
<feature type="domain" description="CREG-like beta-barrel" evidence="2">
    <location>
        <begin position="19"/>
        <end position="219"/>
    </location>
</feature>
<dbReference type="Proteomes" id="UP001217754">
    <property type="component" value="Chromosome 9"/>
</dbReference>
<sequence length="231" mass="25236">MRFFNLWLACLGAVAAWEKVETAASHVRTLLHDETTHFVASLGTTTKSDPPIALIGAEYYAPCFNRSLSSIVEGAHEGDLLFLALPVSENWRNALAPNASASVFVGSNPDPDVVDPRHSTISAAGRMHWAEGRPAWRKGMPSKGRANLHGKMHLVPASPAADTLAACFTTYHPDAAAWKPGSRMSPHLAKWARFEVQRIYYVGGFGDEHYIGTIPLDLYRNTSNAPPLVFQ</sequence>
<name>A0AAF0F1T7_9BASI</name>
<gene>
    <name evidence="3" type="ORF">MJAP1_004242</name>
</gene>
<proteinExistence type="predicted"/>
<evidence type="ECO:0000313" key="3">
    <source>
        <dbReference type="EMBL" id="WFD41245.1"/>
    </source>
</evidence>
<feature type="signal peptide" evidence="1">
    <location>
        <begin position="1"/>
        <end position="16"/>
    </location>
</feature>
<dbReference type="GeneID" id="85227893"/>
<dbReference type="PANTHER" id="PTHR37273">
    <property type="entry name" value="CHROMOSOME 8, WHOLE GENOME SHOTGUN SEQUENCE"/>
    <property type="match status" value="1"/>
</dbReference>
<keyword evidence="4" id="KW-1185">Reference proteome</keyword>
<dbReference type="InterPro" id="IPR055343">
    <property type="entry name" value="CREG_beta-barrel"/>
</dbReference>
<dbReference type="RefSeq" id="XP_060124142.1">
    <property type="nucleotide sequence ID" value="XM_060268159.1"/>
</dbReference>
<protein>
    <recommendedName>
        <fullName evidence="2">CREG-like beta-barrel domain-containing protein</fullName>
    </recommendedName>
</protein>
<dbReference type="AlphaFoldDB" id="A0AAF0F1T7"/>
<evidence type="ECO:0000259" key="2">
    <source>
        <dbReference type="Pfam" id="PF13883"/>
    </source>
</evidence>